<evidence type="ECO:0000313" key="3">
    <source>
        <dbReference type="Proteomes" id="UP000779233"/>
    </source>
</evidence>
<accession>A0A8S4HHJ5</accession>
<dbReference type="EMBL" id="CAJZCX010000013">
    <property type="protein sequence ID" value="CAG9482266.1"/>
    <property type="molecule type" value="Genomic_DNA"/>
</dbReference>
<keyword evidence="1" id="KW-1133">Transmembrane helix</keyword>
<protein>
    <submittedName>
        <fullName evidence="2">(malaria parasite P. vivax) hypothetical protein</fullName>
    </submittedName>
</protein>
<sequence length="54" mass="6516">MAPLRNYNLHKNVNFTVFLKKIAFIFLSWSCLTYIDVVLYQHIRIVLILCRIFI</sequence>
<comment type="caution">
    <text evidence="2">The sequence shown here is derived from an EMBL/GenBank/DDBJ whole genome shotgun (WGS) entry which is preliminary data.</text>
</comment>
<organism evidence="2 3">
    <name type="scientific">Plasmodium vivax</name>
    <name type="common">malaria parasite P. vivax</name>
    <dbReference type="NCBI Taxonomy" id="5855"/>
    <lineage>
        <taxon>Eukaryota</taxon>
        <taxon>Sar</taxon>
        <taxon>Alveolata</taxon>
        <taxon>Apicomplexa</taxon>
        <taxon>Aconoidasida</taxon>
        <taxon>Haemosporida</taxon>
        <taxon>Plasmodiidae</taxon>
        <taxon>Plasmodium</taxon>
        <taxon>Plasmodium (Plasmodium)</taxon>
    </lineage>
</organism>
<reference evidence="2" key="1">
    <citation type="submission" date="2021-09" db="EMBL/GenBank/DDBJ databases">
        <authorList>
            <consortium name="Pathogen Informatics"/>
        </authorList>
    </citation>
    <scope>NUCLEOTIDE SEQUENCE</scope>
    <source>
        <strain evidence="2">PvW1</strain>
    </source>
</reference>
<keyword evidence="1" id="KW-0472">Membrane</keyword>
<keyword evidence="1" id="KW-0812">Transmembrane</keyword>
<name>A0A8S4HHJ5_PLAVI</name>
<evidence type="ECO:0000313" key="2">
    <source>
        <dbReference type="EMBL" id="CAG9482266.1"/>
    </source>
</evidence>
<feature type="transmembrane region" description="Helical" evidence="1">
    <location>
        <begin position="22"/>
        <end position="43"/>
    </location>
</feature>
<proteinExistence type="predicted"/>
<dbReference type="Proteomes" id="UP000779233">
    <property type="component" value="Unassembled WGS sequence"/>
</dbReference>
<gene>
    <name evidence="2" type="ORF">PVW1_040008100</name>
</gene>
<dbReference type="AlphaFoldDB" id="A0A8S4HHJ5"/>
<evidence type="ECO:0000256" key="1">
    <source>
        <dbReference type="SAM" id="Phobius"/>
    </source>
</evidence>